<dbReference type="SUPFAM" id="SSF51126">
    <property type="entry name" value="Pectin lyase-like"/>
    <property type="match status" value="1"/>
</dbReference>
<evidence type="ECO:0000313" key="12">
    <source>
        <dbReference type="Proteomes" id="UP000010931"/>
    </source>
</evidence>
<comment type="function">
    <text evidence="10">Catalyzes the depolymerization of both polygalacturonate and pectins of methyl esterification degree from 22 to 89%, with an endo mode of action. In contrast to the majority of pectate lyases, displays high activity on highly methylated pectins.</text>
</comment>
<dbReference type="Proteomes" id="UP000010931">
    <property type="component" value="Unassembled WGS sequence"/>
</dbReference>
<evidence type="ECO:0000256" key="6">
    <source>
        <dbReference type="ARBA" id="ARBA00022525"/>
    </source>
</evidence>
<evidence type="ECO:0000256" key="2">
    <source>
        <dbReference type="ARBA" id="ARBA00001913"/>
    </source>
</evidence>
<keyword evidence="8 10" id="KW-0106">Calcium</keyword>
<reference evidence="11 12" key="1">
    <citation type="journal article" date="2011" name="Plasmid">
        <title>Streptomyces turgidiscabies Car8 contains a modular pathogenicity island that shares virulence genes with other actinobacterial plant pathogens.</title>
        <authorList>
            <person name="Huguet-Tapia J.C."/>
            <person name="Badger J.H."/>
            <person name="Loria R."/>
            <person name="Pettis G.S."/>
        </authorList>
    </citation>
    <scope>NUCLEOTIDE SEQUENCE [LARGE SCALE GENOMIC DNA]</scope>
    <source>
        <strain evidence="11 12">Car8</strain>
    </source>
</reference>
<evidence type="ECO:0000313" key="11">
    <source>
        <dbReference type="EMBL" id="ELP71223.1"/>
    </source>
</evidence>
<dbReference type="EMBL" id="AEJB01000013">
    <property type="protein sequence ID" value="ELP71223.1"/>
    <property type="molecule type" value="Genomic_DNA"/>
</dbReference>
<comment type="cofactor">
    <cofactor evidence="2 10">
        <name>Ca(2+)</name>
        <dbReference type="ChEBI" id="CHEBI:29108"/>
    </cofactor>
</comment>
<dbReference type="GO" id="GO:0005576">
    <property type="term" value="C:extracellular region"/>
    <property type="evidence" value="ECO:0007669"/>
    <property type="project" value="UniProtKB-SubCell"/>
</dbReference>
<keyword evidence="7" id="KW-0732">Signal</keyword>
<dbReference type="PATRIC" id="fig|698760.3.peg.151"/>
<dbReference type="GO" id="GO:0045490">
    <property type="term" value="P:pectin catabolic process"/>
    <property type="evidence" value="ECO:0007669"/>
    <property type="project" value="TreeGrafter"/>
</dbReference>
<gene>
    <name evidence="11" type="ORF">STRTUCAR8_05121</name>
</gene>
<dbReference type="Pfam" id="PF03211">
    <property type="entry name" value="Pectate_lyase"/>
    <property type="match status" value="1"/>
</dbReference>
<evidence type="ECO:0000256" key="3">
    <source>
        <dbReference type="ARBA" id="ARBA00004613"/>
    </source>
</evidence>
<evidence type="ECO:0000256" key="9">
    <source>
        <dbReference type="ARBA" id="ARBA00023239"/>
    </source>
</evidence>
<name>L7FIL5_STRT8</name>
<comment type="caution">
    <text evidence="11">The sequence shown here is derived from an EMBL/GenBank/DDBJ whole genome shotgun (WGS) entry which is preliminary data.</text>
</comment>
<evidence type="ECO:0000256" key="4">
    <source>
        <dbReference type="ARBA" id="ARBA00006463"/>
    </source>
</evidence>
<keyword evidence="9 10" id="KW-0456">Lyase</keyword>
<evidence type="ECO:0000256" key="7">
    <source>
        <dbReference type="ARBA" id="ARBA00022729"/>
    </source>
</evidence>
<comment type="subcellular location">
    <subcellularLocation>
        <location evidence="3 10">Secreted</location>
    </subcellularLocation>
</comment>
<dbReference type="InterPro" id="IPR004898">
    <property type="entry name" value="Pectate_lyase_PlyH/PlyE-like"/>
</dbReference>
<comment type="similarity">
    <text evidence="4 10">Belongs to the polysaccharide lyase 3 family.</text>
</comment>
<dbReference type="AlphaFoldDB" id="L7FIL5"/>
<dbReference type="GO" id="GO:0030570">
    <property type="term" value="F:pectate lyase activity"/>
    <property type="evidence" value="ECO:0007669"/>
    <property type="project" value="UniProtKB-UniRule"/>
</dbReference>
<evidence type="ECO:0000256" key="8">
    <source>
        <dbReference type="ARBA" id="ARBA00022837"/>
    </source>
</evidence>
<accession>L7FIL5</accession>
<keyword evidence="6 10" id="KW-0964">Secreted</keyword>
<evidence type="ECO:0000256" key="5">
    <source>
        <dbReference type="ARBA" id="ARBA00012272"/>
    </source>
</evidence>
<dbReference type="InterPro" id="IPR011050">
    <property type="entry name" value="Pectin_lyase_fold/virulence"/>
</dbReference>
<protein>
    <recommendedName>
        <fullName evidence="5 10">Pectate lyase</fullName>
        <ecNumber evidence="5 10">4.2.2.2</ecNumber>
    </recommendedName>
</protein>
<dbReference type="Gene3D" id="2.160.20.10">
    <property type="entry name" value="Single-stranded right-handed beta-helix, Pectin lyase-like"/>
    <property type="match status" value="1"/>
</dbReference>
<dbReference type="EC" id="4.2.2.2" evidence="5 10"/>
<dbReference type="PANTHER" id="PTHR33407:SF9">
    <property type="entry name" value="PECTATE LYASE F-RELATED"/>
    <property type="match status" value="1"/>
</dbReference>
<dbReference type="STRING" id="85558.T45_00880"/>
<comment type="catalytic activity">
    <reaction evidence="1 10">
        <text>Eliminative cleavage of (1-&gt;4)-alpha-D-galacturonan to give oligosaccharides with 4-deoxy-alpha-D-galact-4-enuronosyl groups at their non-reducing ends.</text>
        <dbReference type="EC" id="4.2.2.2"/>
    </reaction>
</comment>
<keyword evidence="12" id="KW-1185">Reference proteome</keyword>
<dbReference type="InterPro" id="IPR012334">
    <property type="entry name" value="Pectin_lyas_fold"/>
</dbReference>
<proteinExistence type="inferred from homology"/>
<sequence length="292" mass="30752">MIIRTRCVHESTHRHPGAPDRFRGGSGDDVMNANRIRTFLGAGLTLAVALTLTAGPSPAAAAASWPTAKRTQKVTATIKVPAGTKDYDFTRFVGSGALGGGDQVEGQAPILELADGATVSNVIIGAPAADGIHCRGTCTLKNVWWEDVGEDAATFKGTRANQTMTIDGGGARKAADKVFQHNGPGTFVIKNFQVENFGKLYRSCGVCKTQYQRHVVVDNVSVKAPGLDVVGINATPYGDTAKLTRITVLGDAARKIVICQKFRGTTSGEPAKTGSGPDGRNCVYRASDVTYK</sequence>
<organism evidence="11 12">
    <name type="scientific">Streptomyces turgidiscabies (strain Car8)</name>
    <dbReference type="NCBI Taxonomy" id="698760"/>
    <lineage>
        <taxon>Bacteria</taxon>
        <taxon>Bacillati</taxon>
        <taxon>Actinomycetota</taxon>
        <taxon>Actinomycetes</taxon>
        <taxon>Kitasatosporales</taxon>
        <taxon>Streptomycetaceae</taxon>
        <taxon>Streptomyces</taxon>
    </lineage>
</organism>
<dbReference type="PANTHER" id="PTHR33407">
    <property type="entry name" value="PECTATE LYASE F-RELATED"/>
    <property type="match status" value="1"/>
</dbReference>
<evidence type="ECO:0000256" key="10">
    <source>
        <dbReference type="RuleBase" id="RU367009"/>
    </source>
</evidence>
<evidence type="ECO:0000256" key="1">
    <source>
        <dbReference type="ARBA" id="ARBA00000695"/>
    </source>
</evidence>